<feature type="compositionally biased region" description="Low complexity" evidence="4">
    <location>
        <begin position="163"/>
        <end position="181"/>
    </location>
</feature>
<dbReference type="InterPro" id="IPR050140">
    <property type="entry name" value="SRY-related_HMG-box_TF-like"/>
</dbReference>
<evidence type="ECO:0000256" key="3">
    <source>
        <dbReference type="PROSITE-ProRule" id="PRU00267"/>
    </source>
</evidence>
<dbReference type="Pfam" id="PF00505">
    <property type="entry name" value="HMG_box"/>
    <property type="match status" value="1"/>
</dbReference>
<name>A0A2Z6S122_9GLOM</name>
<keyword evidence="1 3" id="KW-0238">DNA-binding</keyword>
<dbReference type="GO" id="GO:0000978">
    <property type="term" value="F:RNA polymerase II cis-regulatory region sequence-specific DNA binding"/>
    <property type="evidence" value="ECO:0007669"/>
    <property type="project" value="TreeGrafter"/>
</dbReference>
<dbReference type="Proteomes" id="UP000615446">
    <property type="component" value="Unassembled WGS sequence"/>
</dbReference>
<feature type="region of interest" description="Disordered" evidence="4">
    <location>
        <begin position="58"/>
        <end position="77"/>
    </location>
</feature>
<dbReference type="PANTHER" id="PTHR10270:SF161">
    <property type="entry name" value="SEX-DETERMINING REGION Y PROTEIN"/>
    <property type="match status" value="1"/>
</dbReference>
<protein>
    <submittedName>
        <fullName evidence="7">Mating-type m-specific polypeptide mc</fullName>
    </submittedName>
</protein>
<dbReference type="SMART" id="SM00398">
    <property type="entry name" value="HMG"/>
    <property type="match status" value="1"/>
</dbReference>
<proteinExistence type="predicted"/>
<dbReference type="SUPFAM" id="SSF47095">
    <property type="entry name" value="HMG-box"/>
    <property type="match status" value="1"/>
</dbReference>
<dbReference type="EMBL" id="BEXD01003948">
    <property type="protein sequence ID" value="GBC04465.1"/>
    <property type="molecule type" value="Genomic_DNA"/>
</dbReference>
<feature type="compositionally biased region" description="Basic residues" evidence="4">
    <location>
        <begin position="131"/>
        <end position="151"/>
    </location>
</feature>
<reference evidence="7" key="2">
    <citation type="submission" date="2019-10" db="EMBL/GenBank/DDBJ databases">
        <title>Conservation and host-specific expression of non-tandemly repeated heterogenous ribosome RNA gene in arbuscular mycorrhizal fungi.</title>
        <authorList>
            <person name="Maeda T."/>
            <person name="Kobayashi Y."/>
            <person name="Nakagawa T."/>
            <person name="Ezawa T."/>
            <person name="Yamaguchi K."/>
            <person name="Bino T."/>
            <person name="Nishimoto Y."/>
            <person name="Shigenobu S."/>
            <person name="Kawaguchi M."/>
        </authorList>
    </citation>
    <scope>NUCLEOTIDE SEQUENCE</scope>
    <source>
        <strain evidence="7">HR1</strain>
    </source>
</reference>
<feature type="domain" description="HMG box" evidence="5">
    <location>
        <begin position="71"/>
        <end position="139"/>
    </location>
</feature>
<evidence type="ECO:0000256" key="1">
    <source>
        <dbReference type="ARBA" id="ARBA00023125"/>
    </source>
</evidence>
<dbReference type="PROSITE" id="PS50118">
    <property type="entry name" value="HMG_BOX_2"/>
    <property type="match status" value="1"/>
</dbReference>
<accession>A0A2Z6S122</accession>
<feature type="DNA-binding region" description="HMG box" evidence="3">
    <location>
        <begin position="71"/>
        <end position="139"/>
    </location>
</feature>
<sequence length="325" mass="36656">MSQSTFYVEKGFLNSRVPPTPPSKPTNRPIYLGNATDEEIVLSTKYEFTESLSVLLDNSKKSRRPRRSSLPPRPQNPFILYRRDKVKKHKNEYVGLRSAKVSKIIGEMWNDEAPEVKTLFEALARLSEKVHSRRHRDYRYQPRLRKNRNNKGRYSPYSPIPDSPDSTLSSPSSRSSTSDSSSDNEDMMFDFFTFDKSDPPAESNNTSSNFSALSDITCTDSTNISEAFSNITLSEPRDTSDTFCNVAPIGDIDITEPTVTSFGINSFNGLHTQAEFQVGPVPPLDSNFFIFAYHLYNFLHGNQNSPMRPGAENTAFLGSSLDEQD</sequence>
<dbReference type="OrthoDB" id="6247875at2759"/>
<evidence type="ECO:0000256" key="2">
    <source>
        <dbReference type="ARBA" id="ARBA00023163"/>
    </source>
</evidence>
<evidence type="ECO:0000256" key="4">
    <source>
        <dbReference type="SAM" id="MobiDB-lite"/>
    </source>
</evidence>
<dbReference type="Proteomes" id="UP000247702">
    <property type="component" value="Unassembled WGS sequence"/>
</dbReference>
<dbReference type="CDD" id="cd01389">
    <property type="entry name" value="HMG-box_ROX1-like"/>
    <property type="match status" value="1"/>
</dbReference>
<dbReference type="GO" id="GO:0001228">
    <property type="term" value="F:DNA-binding transcription activator activity, RNA polymerase II-specific"/>
    <property type="evidence" value="ECO:0007669"/>
    <property type="project" value="TreeGrafter"/>
</dbReference>
<reference evidence="6 8" key="1">
    <citation type="submission" date="2017-11" db="EMBL/GenBank/DDBJ databases">
        <title>The genome of Rhizophagus clarus HR1 reveals common genetic basis of auxotrophy among arbuscular mycorrhizal fungi.</title>
        <authorList>
            <person name="Kobayashi Y."/>
        </authorList>
    </citation>
    <scope>NUCLEOTIDE SEQUENCE [LARGE SCALE GENOMIC DNA]</scope>
    <source>
        <strain evidence="6 8">HR1</strain>
    </source>
</reference>
<keyword evidence="3" id="KW-0539">Nucleus</keyword>
<dbReference type="GO" id="GO:0030154">
    <property type="term" value="P:cell differentiation"/>
    <property type="evidence" value="ECO:0007669"/>
    <property type="project" value="TreeGrafter"/>
</dbReference>
<feature type="region of interest" description="Disordered" evidence="4">
    <location>
        <begin position="131"/>
        <end position="184"/>
    </location>
</feature>
<dbReference type="GO" id="GO:0005634">
    <property type="term" value="C:nucleus"/>
    <property type="evidence" value="ECO:0007669"/>
    <property type="project" value="UniProtKB-UniRule"/>
</dbReference>
<keyword evidence="2" id="KW-0804">Transcription</keyword>
<dbReference type="InterPro" id="IPR036910">
    <property type="entry name" value="HMG_box_dom_sf"/>
</dbReference>
<evidence type="ECO:0000313" key="6">
    <source>
        <dbReference type="EMBL" id="GBC04465.1"/>
    </source>
</evidence>
<dbReference type="InterPro" id="IPR009071">
    <property type="entry name" value="HMG_box_dom"/>
</dbReference>
<gene>
    <name evidence="7" type="ORF">RCL2_003051900</name>
    <name evidence="6" type="ORF">RclHR1_00570021</name>
</gene>
<dbReference type="AlphaFoldDB" id="A0A2Z6S122"/>
<evidence type="ECO:0000259" key="5">
    <source>
        <dbReference type="PROSITE" id="PS50118"/>
    </source>
</evidence>
<dbReference type="PANTHER" id="PTHR10270">
    <property type="entry name" value="SOX TRANSCRIPTION FACTOR"/>
    <property type="match status" value="1"/>
</dbReference>
<dbReference type="Gene3D" id="1.10.30.10">
    <property type="entry name" value="High mobility group box domain"/>
    <property type="match status" value="1"/>
</dbReference>
<organism evidence="6 8">
    <name type="scientific">Rhizophagus clarus</name>
    <dbReference type="NCBI Taxonomy" id="94130"/>
    <lineage>
        <taxon>Eukaryota</taxon>
        <taxon>Fungi</taxon>
        <taxon>Fungi incertae sedis</taxon>
        <taxon>Mucoromycota</taxon>
        <taxon>Glomeromycotina</taxon>
        <taxon>Glomeromycetes</taxon>
        <taxon>Glomerales</taxon>
        <taxon>Glomeraceae</taxon>
        <taxon>Rhizophagus</taxon>
    </lineage>
</organism>
<comment type="caution">
    <text evidence="6">The sequence shown here is derived from an EMBL/GenBank/DDBJ whole genome shotgun (WGS) entry which is preliminary data.</text>
</comment>
<evidence type="ECO:0000313" key="8">
    <source>
        <dbReference type="Proteomes" id="UP000247702"/>
    </source>
</evidence>
<dbReference type="STRING" id="94130.A0A2Z6S122"/>
<dbReference type="EMBL" id="BLAL01000338">
    <property type="protein sequence ID" value="GET04212.1"/>
    <property type="molecule type" value="Genomic_DNA"/>
</dbReference>
<evidence type="ECO:0000313" key="7">
    <source>
        <dbReference type="EMBL" id="GET04212.1"/>
    </source>
</evidence>
<keyword evidence="8" id="KW-1185">Reference proteome</keyword>